<evidence type="ECO:0000259" key="1">
    <source>
        <dbReference type="PROSITE" id="PS50943"/>
    </source>
</evidence>
<evidence type="ECO:0000313" key="2">
    <source>
        <dbReference type="EMBL" id="QTR53683.1"/>
    </source>
</evidence>
<dbReference type="RefSeq" id="WP_210219193.1">
    <property type="nucleotide sequence ID" value="NZ_CP072793.1"/>
</dbReference>
<accession>A0A975F9W3</accession>
<feature type="domain" description="HTH cro/C1-type" evidence="1">
    <location>
        <begin position="32"/>
        <end position="75"/>
    </location>
</feature>
<name>A0A975F9W3_9GAMM</name>
<dbReference type="CDD" id="cd00093">
    <property type="entry name" value="HTH_XRE"/>
    <property type="match status" value="1"/>
</dbReference>
<dbReference type="InterPro" id="IPR010982">
    <property type="entry name" value="Lambda_DNA-bd_dom_sf"/>
</dbReference>
<dbReference type="PROSITE" id="PS50943">
    <property type="entry name" value="HTH_CROC1"/>
    <property type="match status" value="1"/>
</dbReference>
<evidence type="ECO:0000313" key="3">
    <source>
        <dbReference type="Proteomes" id="UP000672009"/>
    </source>
</evidence>
<dbReference type="GO" id="GO:0003677">
    <property type="term" value="F:DNA binding"/>
    <property type="evidence" value="ECO:0007669"/>
    <property type="project" value="InterPro"/>
</dbReference>
<proteinExistence type="predicted"/>
<dbReference type="EMBL" id="CP072793">
    <property type="protein sequence ID" value="QTR53683.1"/>
    <property type="molecule type" value="Genomic_DNA"/>
</dbReference>
<gene>
    <name evidence="2" type="ORF">J9260_00915</name>
</gene>
<reference evidence="2" key="1">
    <citation type="submission" date="2021-04" db="EMBL/GenBank/DDBJ databases">
        <title>Genomics, taxonomy and metabolism of representatives of sulfur bacteria of the genus Thiothrix: Thiothrix fructosivorans QT, Thiothrix unzii A1T and three new species, Thiothrix subterranea sp. nov., Thiothrix litoralis sp. nov. and 'Candidatus Thiothrix anitrata' sp. nov.</title>
        <authorList>
            <person name="Ravin N.V."/>
            <person name="Smolyakov D."/>
            <person name="Rudenko T.S."/>
            <person name="Mardanov A.V."/>
            <person name="Beletsky A.V."/>
            <person name="Markov N.D."/>
            <person name="Fomenkov A.I."/>
            <person name="Roberts R.J."/>
            <person name="Karnachuk O.V."/>
            <person name="Novikov A."/>
            <person name="Grabovich M.Y."/>
        </authorList>
    </citation>
    <scope>NUCLEOTIDE SEQUENCE</scope>
    <source>
        <strain evidence="2">A1</strain>
    </source>
</reference>
<organism evidence="2 3">
    <name type="scientific">Thiothrix unzii</name>
    <dbReference type="NCBI Taxonomy" id="111769"/>
    <lineage>
        <taxon>Bacteria</taxon>
        <taxon>Pseudomonadati</taxon>
        <taxon>Pseudomonadota</taxon>
        <taxon>Gammaproteobacteria</taxon>
        <taxon>Thiotrichales</taxon>
        <taxon>Thiotrichaceae</taxon>
        <taxon>Thiothrix</taxon>
    </lineage>
</organism>
<sequence>MKIDGSALIAARQKLRANFPGRGEIGSPSIGTQEWLAEQAHVSIRALQYLERGEGSLSNLKKVCTALGISQWQQLIINYGEDYVSCIANRFVDFRPSIYPPENPETFANSSLLMTLDPLTLLVAKGKFETILLQEVNATLTGLAEPITYTWLAEVSLTPNGQGWLGWVKEVEPMNLLANDVPMNVPIMFKQLCVPQVSWGAFVDAVENLTTSQLNIEVCLIFQNFTKKFKVYVSVDLLKILFNEGRNKYLSPLPYRAQLKAIV</sequence>
<dbReference type="Gene3D" id="1.10.260.40">
    <property type="entry name" value="lambda repressor-like DNA-binding domains"/>
    <property type="match status" value="1"/>
</dbReference>
<keyword evidence="3" id="KW-1185">Reference proteome</keyword>
<dbReference type="Proteomes" id="UP000672009">
    <property type="component" value="Chromosome"/>
</dbReference>
<dbReference type="AlphaFoldDB" id="A0A975F9W3"/>
<protein>
    <submittedName>
        <fullName evidence="2">Helix-turn-helix transcriptional regulator</fullName>
    </submittedName>
</protein>
<dbReference type="InterPro" id="IPR001387">
    <property type="entry name" value="Cro/C1-type_HTH"/>
</dbReference>
<dbReference type="KEGG" id="tun:J9260_00915"/>
<dbReference type="SUPFAM" id="SSF47413">
    <property type="entry name" value="lambda repressor-like DNA-binding domains"/>
    <property type="match status" value="1"/>
</dbReference>